<dbReference type="PROSITE" id="PS50106">
    <property type="entry name" value="PDZ"/>
    <property type="match status" value="1"/>
</dbReference>
<dbReference type="SUPFAM" id="SSF50156">
    <property type="entry name" value="PDZ domain-like"/>
    <property type="match status" value="1"/>
</dbReference>
<evidence type="ECO:0000313" key="5">
    <source>
        <dbReference type="EMBL" id="TPG29469.1"/>
    </source>
</evidence>
<organism evidence="5 6">
    <name type="scientific">Mycolicibacterium hodleri</name>
    <dbReference type="NCBI Taxonomy" id="49897"/>
    <lineage>
        <taxon>Bacteria</taxon>
        <taxon>Bacillati</taxon>
        <taxon>Actinomycetota</taxon>
        <taxon>Actinomycetes</taxon>
        <taxon>Mycobacteriales</taxon>
        <taxon>Mycobacteriaceae</taxon>
        <taxon>Mycolicibacterium</taxon>
    </lineage>
</organism>
<dbReference type="Gene3D" id="2.40.10.120">
    <property type="match status" value="1"/>
</dbReference>
<dbReference type="AlphaFoldDB" id="A0A502DXQ5"/>
<dbReference type="GO" id="GO:0006508">
    <property type="term" value="P:proteolysis"/>
    <property type="evidence" value="ECO:0007669"/>
    <property type="project" value="UniProtKB-KW"/>
</dbReference>
<evidence type="ECO:0000259" key="4">
    <source>
        <dbReference type="PROSITE" id="PS50106"/>
    </source>
</evidence>
<gene>
    <name evidence="5" type="ORF">EAH80_26875</name>
</gene>
<keyword evidence="2" id="KW-0378">Hydrolase</keyword>
<dbReference type="InterPro" id="IPR036034">
    <property type="entry name" value="PDZ_sf"/>
</dbReference>
<feature type="chain" id="PRO_5021507093" evidence="3">
    <location>
        <begin position="32"/>
        <end position="346"/>
    </location>
</feature>
<dbReference type="InterPro" id="IPR001940">
    <property type="entry name" value="Peptidase_S1C"/>
</dbReference>
<evidence type="ECO:0000256" key="1">
    <source>
        <dbReference type="ARBA" id="ARBA00022670"/>
    </source>
</evidence>
<keyword evidence="6" id="KW-1185">Reference proteome</keyword>
<keyword evidence="3" id="KW-0732">Signal</keyword>
<dbReference type="OrthoDB" id="73775at2"/>
<dbReference type="EMBL" id="RCZG01000017">
    <property type="protein sequence ID" value="TPG29469.1"/>
    <property type="molecule type" value="Genomic_DNA"/>
</dbReference>
<sequence>MRRFHTRWRLVIAVVATMASVASMSTMSTIAAPAPASAVPADLTSVAAQVEPAVARIDTTINYQRAIGAGTGIVLDPNGAVLTNFHVVQGADSITATVAGRAYQADLMGYDRNRDIAVLQLRGAGGLPAAALGDSSQLAVGDPVVALGNARGSGSPLTQEAGEVVGFGRTINAKDELTGASNQATGLIEIAAPVRAGDSGGPVVNSAGQVVGVTTAATVNFRMDPGGSGFAIPINDALATANQIRSGSPTNTVHIGPPTLLGVGVNSRDQPESLPGVIIFEVLRGGPAQQAGLHDGDVLLSIDGEQLSSATALTNVLDRHYPGDVVDLVWIDRAGEQLNGKATLGS</sequence>
<proteinExistence type="predicted"/>
<evidence type="ECO:0000256" key="3">
    <source>
        <dbReference type="SAM" id="SignalP"/>
    </source>
</evidence>
<dbReference type="GO" id="GO:0004252">
    <property type="term" value="F:serine-type endopeptidase activity"/>
    <property type="evidence" value="ECO:0007669"/>
    <property type="project" value="InterPro"/>
</dbReference>
<dbReference type="InterPro" id="IPR051201">
    <property type="entry name" value="Chloro_Bact_Ser_Proteases"/>
</dbReference>
<dbReference type="Gene3D" id="2.30.42.10">
    <property type="match status" value="1"/>
</dbReference>
<evidence type="ECO:0000313" key="6">
    <source>
        <dbReference type="Proteomes" id="UP000320095"/>
    </source>
</evidence>
<accession>A0A502DXQ5</accession>
<dbReference type="InterPro" id="IPR009003">
    <property type="entry name" value="Peptidase_S1_PA"/>
</dbReference>
<feature type="domain" description="PDZ" evidence="4">
    <location>
        <begin position="256"/>
        <end position="311"/>
    </location>
</feature>
<dbReference type="SUPFAM" id="SSF50494">
    <property type="entry name" value="Trypsin-like serine proteases"/>
    <property type="match status" value="1"/>
</dbReference>
<dbReference type="Pfam" id="PF13365">
    <property type="entry name" value="Trypsin_2"/>
    <property type="match status" value="1"/>
</dbReference>
<dbReference type="PANTHER" id="PTHR43343">
    <property type="entry name" value="PEPTIDASE S12"/>
    <property type="match status" value="1"/>
</dbReference>
<name>A0A502DXQ5_9MYCO</name>
<comment type="caution">
    <text evidence="5">The sequence shown here is derived from an EMBL/GenBank/DDBJ whole genome shotgun (WGS) entry which is preliminary data.</text>
</comment>
<dbReference type="SMART" id="SM00228">
    <property type="entry name" value="PDZ"/>
    <property type="match status" value="1"/>
</dbReference>
<reference evidence="5 6" key="1">
    <citation type="journal article" date="2019" name="Environ. Microbiol.">
        <title>Species interactions and distinct microbial communities in high Arctic permafrost affected cryosols are associated with the CH4 and CO2 gas fluxes.</title>
        <authorList>
            <person name="Altshuler I."/>
            <person name="Hamel J."/>
            <person name="Turney S."/>
            <person name="Magnuson E."/>
            <person name="Levesque R."/>
            <person name="Greer C."/>
            <person name="Whyte L.G."/>
        </authorList>
    </citation>
    <scope>NUCLEOTIDE SEQUENCE [LARGE SCALE GENOMIC DNA]</scope>
    <source>
        <strain evidence="5 6">S5.20</strain>
    </source>
</reference>
<protein>
    <submittedName>
        <fullName evidence="5">PDZ domain-containing protein</fullName>
    </submittedName>
</protein>
<dbReference type="Proteomes" id="UP000320095">
    <property type="component" value="Unassembled WGS sequence"/>
</dbReference>
<dbReference type="Pfam" id="PF13180">
    <property type="entry name" value="PDZ_2"/>
    <property type="match status" value="1"/>
</dbReference>
<keyword evidence="1" id="KW-0645">Protease</keyword>
<dbReference type="PRINTS" id="PR00834">
    <property type="entry name" value="PROTEASES2C"/>
</dbReference>
<evidence type="ECO:0000256" key="2">
    <source>
        <dbReference type="ARBA" id="ARBA00022801"/>
    </source>
</evidence>
<feature type="signal peptide" evidence="3">
    <location>
        <begin position="1"/>
        <end position="31"/>
    </location>
</feature>
<dbReference type="PANTHER" id="PTHR43343:SF3">
    <property type="entry name" value="PROTEASE DO-LIKE 8, CHLOROPLASTIC"/>
    <property type="match status" value="1"/>
</dbReference>
<dbReference type="InterPro" id="IPR001478">
    <property type="entry name" value="PDZ"/>
</dbReference>
<dbReference type="RefSeq" id="WP_140698255.1">
    <property type="nucleotide sequence ID" value="NZ_RCZG01000017.1"/>
</dbReference>